<dbReference type="Pfam" id="PF00612">
    <property type="entry name" value="IQ"/>
    <property type="match status" value="1"/>
</dbReference>
<evidence type="ECO:0000256" key="1">
    <source>
        <dbReference type="ARBA" id="ARBA00022771"/>
    </source>
</evidence>
<dbReference type="Proteomes" id="UP001497497">
    <property type="component" value="Unassembled WGS sequence"/>
</dbReference>
<reference evidence="5 6" key="1">
    <citation type="submission" date="2024-04" db="EMBL/GenBank/DDBJ databases">
        <authorList>
            <consortium name="Genoscope - CEA"/>
            <person name="William W."/>
        </authorList>
    </citation>
    <scope>NUCLEOTIDE SEQUENCE [LARGE SCALE GENOMIC DNA]</scope>
</reference>
<name>A0AAV2HQ29_LYMST</name>
<dbReference type="PANTHER" id="PTHR14991">
    <property type="entry name" value="RING FINGER PROTEIN 32"/>
    <property type="match status" value="1"/>
</dbReference>
<evidence type="ECO:0000313" key="5">
    <source>
        <dbReference type="EMBL" id="CAL1536197.1"/>
    </source>
</evidence>
<comment type="caution">
    <text evidence="5">The sequence shown here is derived from an EMBL/GenBank/DDBJ whole genome shotgun (WGS) entry which is preliminary data.</text>
</comment>
<dbReference type="SMART" id="SM00184">
    <property type="entry name" value="RING"/>
    <property type="match status" value="2"/>
</dbReference>
<proteinExistence type="predicted"/>
<evidence type="ECO:0000313" key="6">
    <source>
        <dbReference type="Proteomes" id="UP001497497"/>
    </source>
</evidence>
<dbReference type="Gene3D" id="3.30.40.10">
    <property type="entry name" value="Zinc/RING finger domain, C3HC4 (zinc finger)"/>
    <property type="match status" value="2"/>
</dbReference>
<dbReference type="EMBL" id="CAXITT010000223">
    <property type="protein sequence ID" value="CAL1536197.1"/>
    <property type="molecule type" value="Genomic_DNA"/>
</dbReference>
<dbReference type="InterPro" id="IPR001841">
    <property type="entry name" value="Znf_RING"/>
</dbReference>
<dbReference type="SMART" id="SM00015">
    <property type="entry name" value="IQ"/>
    <property type="match status" value="1"/>
</dbReference>
<evidence type="ECO:0000259" key="4">
    <source>
        <dbReference type="PROSITE" id="PS50089"/>
    </source>
</evidence>
<feature type="domain" description="RING-type" evidence="4">
    <location>
        <begin position="405"/>
        <end position="437"/>
    </location>
</feature>
<dbReference type="PANTHER" id="PTHR14991:SF0">
    <property type="entry name" value="RING FINGER PROTEIN 32"/>
    <property type="match status" value="1"/>
</dbReference>
<dbReference type="Gene3D" id="1.20.5.190">
    <property type="match status" value="1"/>
</dbReference>
<keyword evidence="1 3" id="KW-0479">Metal-binding</keyword>
<dbReference type="Pfam" id="PF13639">
    <property type="entry name" value="zf-RING_2"/>
    <property type="match status" value="1"/>
</dbReference>
<feature type="domain" description="RING-type" evidence="4">
    <location>
        <begin position="130"/>
        <end position="172"/>
    </location>
</feature>
<dbReference type="PROSITE" id="PS50089">
    <property type="entry name" value="ZF_RING_2"/>
    <property type="match status" value="2"/>
</dbReference>
<dbReference type="InterPro" id="IPR000048">
    <property type="entry name" value="IQ_motif_EF-hand-BS"/>
</dbReference>
<dbReference type="PROSITE" id="PS50096">
    <property type="entry name" value="IQ"/>
    <property type="match status" value="1"/>
</dbReference>
<gene>
    <name evidence="5" type="ORF">GSLYS_00010110001</name>
</gene>
<keyword evidence="6" id="KW-1185">Reference proteome</keyword>
<evidence type="ECO:0000256" key="3">
    <source>
        <dbReference type="PROSITE-ProRule" id="PRU00175"/>
    </source>
</evidence>
<dbReference type="InterPro" id="IPR013083">
    <property type="entry name" value="Znf_RING/FYVE/PHD"/>
</dbReference>
<dbReference type="GO" id="GO:0008270">
    <property type="term" value="F:zinc ion binding"/>
    <property type="evidence" value="ECO:0007669"/>
    <property type="project" value="UniProtKB-KW"/>
</dbReference>
<evidence type="ECO:0000256" key="2">
    <source>
        <dbReference type="ARBA" id="ARBA00022833"/>
    </source>
</evidence>
<dbReference type="CDD" id="cd23767">
    <property type="entry name" value="IQCD"/>
    <property type="match status" value="1"/>
</dbReference>
<dbReference type="InterPro" id="IPR042862">
    <property type="entry name" value="RNF32"/>
</dbReference>
<dbReference type="CDD" id="cd16677">
    <property type="entry name" value="RING-H2_RNF32_rpt1"/>
    <property type="match status" value="1"/>
</dbReference>
<keyword evidence="2" id="KW-0862">Zinc</keyword>
<protein>
    <recommendedName>
        <fullName evidence="4">RING-type domain-containing protein</fullName>
    </recommendedName>
</protein>
<keyword evidence="1 3" id="KW-0863">Zinc-finger</keyword>
<dbReference type="AlphaFoldDB" id="A0AAV2HQ29"/>
<sequence length="447" mass="50573">MANKNMLSKKKITESASLTLTAVALQDHWSRTLSLGPNYGPKKIGLGPAARAKQKNEVKAIVDTGRHRVKKSIPSVDMKEREYVLDEKPPPLTLAQKFGLVHAPKQLLSEQEWNTVKAKSNQRDDSQEPCVICKEDFGLQEQVILSCTHVFHRACLQAFERFTGKKTCPMCRHEQYQTRIIHEGARLHKHRSATKIQSLWRGYVVRCWYKQLRETVPPKDMKLRKKFYEEKLSAIVERMIKSIDVNITEFMREIDNSVQLSRAAFSLWDAAHQEISPEKWDAIQLKAVERGDVDCPICLTELQLGNGFATNAFNSTSPISENSCTTKSASSAKATTYSSSHLRRKSLDKKLLTKLSKVAIPNGVDYLGNDEGRPESVFPGNKPDEMGEGSSQLAITYPQQIRSTVLLSCTHVFHTTCLKTLEEIAMVDLKNICPVCRAHYQKKIIVY</sequence>
<organism evidence="5 6">
    <name type="scientific">Lymnaea stagnalis</name>
    <name type="common">Great pond snail</name>
    <name type="synonym">Helix stagnalis</name>
    <dbReference type="NCBI Taxonomy" id="6523"/>
    <lineage>
        <taxon>Eukaryota</taxon>
        <taxon>Metazoa</taxon>
        <taxon>Spiralia</taxon>
        <taxon>Lophotrochozoa</taxon>
        <taxon>Mollusca</taxon>
        <taxon>Gastropoda</taxon>
        <taxon>Heterobranchia</taxon>
        <taxon>Euthyneura</taxon>
        <taxon>Panpulmonata</taxon>
        <taxon>Hygrophila</taxon>
        <taxon>Lymnaeoidea</taxon>
        <taxon>Lymnaeidae</taxon>
        <taxon>Lymnaea</taxon>
    </lineage>
</organism>
<dbReference type="SUPFAM" id="SSF57850">
    <property type="entry name" value="RING/U-box"/>
    <property type="match status" value="2"/>
</dbReference>
<accession>A0AAV2HQ29</accession>